<dbReference type="AlphaFoldDB" id="A0A7D5GEH6"/>
<feature type="domain" description="HTH asnC-type" evidence="4">
    <location>
        <begin position="6"/>
        <end position="68"/>
    </location>
</feature>
<keyword evidence="6" id="KW-1185">Reference proteome</keyword>
<dbReference type="GO" id="GO:0043200">
    <property type="term" value="P:response to amino acid"/>
    <property type="evidence" value="ECO:0007669"/>
    <property type="project" value="TreeGrafter"/>
</dbReference>
<dbReference type="PANTHER" id="PTHR30154:SF34">
    <property type="entry name" value="TRANSCRIPTIONAL REGULATOR AZLB"/>
    <property type="match status" value="1"/>
</dbReference>
<sequence>MLTDALDELDFGILHLLQEDARHTSPVDMQELLPVSDTTIRNRIEKLEEREIIEGYVPLIDYEKSGFPLRIKFICTAPVKERETLAEEALELHNVVDVEELLSARENIRILVVTNHSEDLHDVTERISDLGLTIEREGLVRRIHRRPFNHFGEHMVSKK</sequence>
<dbReference type="GO" id="GO:0005829">
    <property type="term" value="C:cytosol"/>
    <property type="evidence" value="ECO:0007669"/>
    <property type="project" value="TreeGrafter"/>
</dbReference>
<name>A0A7D5GEH6_9EURY</name>
<dbReference type="InterPro" id="IPR036388">
    <property type="entry name" value="WH-like_DNA-bd_sf"/>
</dbReference>
<dbReference type="PRINTS" id="PR00033">
    <property type="entry name" value="HTHASNC"/>
</dbReference>
<geneLocation type="plasmid" evidence="5 6">
    <name>unnamed2</name>
</geneLocation>
<keyword evidence="5" id="KW-0614">Plasmid</keyword>
<dbReference type="RefSeq" id="WP_179171386.1">
    <property type="nucleotide sequence ID" value="NZ_CP058531.1"/>
</dbReference>
<keyword evidence="3" id="KW-0804">Transcription</keyword>
<evidence type="ECO:0000313" key="5">
    <source>
        <dbReference type="EMBL" id="QLG29812.1"/>
    </source>
</evidence>
<dbReference type="SMART" id="SM00344">
    <property type="entry name" value="HTH_ASNC"/>
    <property type="match status" value="1"/>
</dbReference>
<dbReference type="Pfam" id="PF13412">
    <property type="entry name" value="HTH_24"/>
    <property type="match status" value="1"/>
</dbReference>
<dbReference type="InterPro" id="IPR019888">
    <property type="entry name" value="Tscrpt_reg_AsnC-like"/>
</dbReference>
<dbReference type="PROSITE" id="PS50956">
    <property type="entry name" value="HTH_ASNC_2"/>
    <property type="match status" value="1"/>
</dbReference>
<keyword evidence="2" id="KW-0238">DNA-binding</keyword>
<evidence type="ECO:0000256" key="3">
    <source>
        <dbReference type="ARBA" id="ARBA00023163"/>
    </source>
</evidence>
<accession>A0A7D5GEH6</accession>
<evidence type="ECO:0000259" key="4">
    <source>
        <dbReference type="PROSITE" id="PS50956"/>
    </source>
</evidence>
<dbReference type="Gene3D" id="1.10.10.10">
    <property type="entry name" value="Winged helix-like DNA-binding domain superfamily/Winged helix DNA-binding domain"/>
    <property type="match status" value="1"/>
</dbReference>
<dbReference type="KEGG" id="halg:HUG10_19560"/>
<evidence type="ECO:0000256" key="2">
    <source>
        <dbReference type="ARBA" id="ARBA00023125"/>
    </source>
</evidence>
<reference evidence="5 6" key="1">
    <citation type="submission" date="2020-07" db="EMBL/GenBank/DDBJ databases">
        <title>Gai3-2, isolated from salt lake.</title>
        <authorList>
            <person name="Cui H."/>
            <person name="Shi X."/>
        </authorList>
    </citation>
    <scope>NUCLEOTIDE SEQUENCE [LARGE SCALE GENOMIC DNA]</scope>
    <source>
        <strain evidence="5 6">Gai3-2</strain>
        <plasmid evidence="5 6">unnamed2</plasmid>
    </source>
</reference>
<dbReference type="PANTHER" id="PTHR30154">
    <property type="entry name" value="LEUCINE-RESPONSIVE REGULATORY PROTEIN"/>
    <property type="match status" value="1"/>
</dbReference>
<dbReference type="GeneID" id="56031079"/>
<evidence type="ECO:0000313" key="6">
    <source>
        <dbReference type="Proteomes" id="UP000509750"/>
    </source>
</evidence>
<evidence type="ECO:0000256" key="1">
    <source>
        <dbReference type="ARBA" id="ARBA00023015"/>
    </source>
</evidence>
<protein>
    <submittedName>
        <fullName evidence="5">Lrp/AsnC family transcriptional regulator</fullName>
    </submittedName>
</protein>
<dbReference type="OrthoDB" id="57033at2157"/>
<dbReference type="EMBL" id="CP058531">
    <property type="protein sequence ID" value="QLG29812.1"/>
    <property type="molecule type" value="Genomic_DNA"/>
</dbReference>
<dbReference type="SUPFAM" id="SSF46785">
    <property type="entry name" value="Winged helix' DNA-binding domain"/>
    <property type="match status" value="1"/>
</dbReference>
<gene>
    <name evidence="5" type="ORF">HUG10_19560</name>
</gene>
<dbReference type="Proteomes" id="UP000509750">
    <property type="component" value="Plasmid unnamed2"/>
</dbReference>
<dbReference type="GO" id="GO:0043565">
    <property type="term" value="F:sequence-specific DNA binding"/>
    <property type="evidence" value="ECO:0007669"/>
    <property type="project" value="InterPro"/>
</dbReference>
<dbReference type="InterPro" id="IPR000485">
    <property type="entry name" value="AsnC-type_HTH_dom"/>
</dbReference>
<organism evidence="5 6">
    <name type="scientific">Halorarum halophilum</name>
    <dbReference type="NCBI Taxonomy" id="2743090"/>
    <lineage>
        <taxon>Archaea</taxon>
        <taxon>Methanobacteriati</taxon>
        <taxon>Methanobacteriota</taxon>
        <taxon>Stenosarchaea group</taxon>
        <taxon>Halobacteria</taxon>
        <taxon>Halobacteriales</taxon>
        <taxon>Haloferacaceae</taxon>
        <taxon>Halorarum</taxon>
    </lineage>
</organism>
<keyword evidence="1" id="KW-0805">Transcription regulation</keyword>
<dbReference type="InterPro" id="IPR036390">
    <property type="entry name" value="WH_DNA-bd_sf"/>
</dbReference>
<proteinExistence type="predicted"/>